<sequence length="50" mass="5761">MLSSRDFHDVVQLAFDRPGYGYSERSKNVKVTRIFQACLINKALKELSID</sequence>
<evidence type="ECO:0000313" key="1">
    <source>
        <dbReference type="EMBL" id="MBC5638804.1"/>
    </source>
</evidence>
<dbReference type="AlphaFoldDB" id="A0A923L9K1"/>
<organism evidence="1 2">
    <name type="scientific">Ornithinibacillus hominis</name>
    <dbReference type="NCBI Taxonomy" id="2763055"/>
    <lineage>
        <taxon>Bacteria</taxon>
        <taxon>Bacillati</taxon>
        <taxon>Bacillota</taxon>
        <taxon>Bacilli</taxon>
        <taxon>Bacillales</taxon>
        <taxon>Bacillaceae</taxon>
        <taxon>Ornithinibacillus</taxon>
    </lineage>
</organism>
<reference evidence="1" key="1">
    <citation type="submission" date="2020-08" db="EMBL/GenBank/DDBJ databases">
        <title>Genome public.</title>
        <authorList>
            <person name="Liu C."/>
            <person name="Sun Q."/>
        </authorList>
    </citation>
    <scope>NUCLEOTIDE SEQUENCE</scope>
    <source>
        <strain evidence="1">BX22</strain>
    </source>
</reference>
<comment type="caution">
    <text evidence="1">The sequence shown here is derived from an EMBL/GenBank/DDBJ whole genome shotgun (WGS) entry which is preliminary data.</text>
</comment>
<dbReference type="RefSeq" id="WP_186871499.1">
    <property type="nucleotide sequence ID" value="NZ_JACOOL010000022.1"/>
</dbReference>
<dbReference type="Proteomes" id="UP000637359">
    <property type="component" value="Unassembled WGS sequence"/>
</dbReference>
<gene>
    <name evidence="1" type="ORF">H8S33_18700</name>
</gene>
<accession>A0A923L9K1</accession>
<protein>
    <submittedName>
        <fullName evidence="1">Uncharacterized protein</fullName>
    </submittedName>
</protein>
<dbReference type="EMBL" id="JACOOL010000022">
    <property type="protein sequence ID" value="MBC5638804.1"/>
    <property type="molecule type" value="Genomic_DNA"/>
</dbReference>
<keyword evidence="2" id="KW-1185">Reference proteome</keyword>
<proteinExistence type="predicted"/>
<evidence type="ECO:0000313" key="2">
    <source>
        <dbReference type="Proteomes" id="UP000637359"/>
    </source>
</evidence>
<name>A0A923L9K1_9BACI</name>